<dbReference type="InterPro" id="IPR040758">
    <property type="entry name" value="PrmC_N"/>
</dbReference>
<dbReference type="EMBL" id="MQVX01000001">
    <property type="protein sequence ID" value="PQJ14860.1"/>
    <property type="molecule type" value="Genomic_DNA"/>
</dbReference>
<dbReference type="PANTHER" id="PTHR18895:SF74">
    <property type="entry name" value="MTRF1L RELEASE FACTOR GLUTAMINE METHYLTRANSFERASE"/>
    <property type="match status" value="1"/>
</dbReference>
<dbReference type="PROSITE" id="PS00092">
    <property type="entry name" value="N6_MTASE"/>
    <property type="match status" value="1"/>
</dbReference>
<dbReference type="OrthoDB" id="9800643at2"/>
<dbReference type="Proteomes" id="UP000239366">
    <property type="component" value="Unassembled WGS sequence"/>
</dbReference>
<dbReference type="InterPro" id="IPR007848">
    <property type="entry name" value="Small_mtfrase_dom"/>
</dbReference>
<evidence type="ECO:0000313" key="8">
    <source>
        <dbReference type="EMBL" id="PQJ14860.1"/>
    </source>
</evidence>
<dbReference type="Gene3D" id="1.10.8.10">
    <property type="entry name" value="DNA helicase RuvA subunit, C-terminal domain"/>
    <property type="match status" value="1"/>
</dbReference>
<name>A0A2S7T4K7_9FLAO</name>
<dbReference type="Pfam" id="PF05175">
    <property type="entry name" value="MTS"/>
    <property type="match status" value="1"/>
</dbReference>
<evidence type="ECO:0000256" key="3">
    <source>
        <dbReference type="ARBA" id="ARBA00022679"/>
    </source>
</evidence>
<keyword evidence="3 8" id="KW-0808">Transferase</keyword>
<keyword evidence="4" id="KW-0949">S-adenosyl-L-methionine</keyword>
<evidence type="ECO:0000259" key="7">
    <source>
        <dbReference type="Pfam" id="PF17827"/>
    </source>
</evidence>
<dbReference type="GO" id="GO:0032259">
    <property type="term" value="P:methylation"/>
    <property type="evidence" value="ECO:0007669"/>
    <property type="project" value="UniProtKB-KW"/>
</dbReference>
<protein>
    <recommendedName>
        <fullName evidence="1">peptide chain release factor N(5)-glutamine methyltransferase</fullName>
        <ecNumber evidence="1">2.1.1.297</ecNumber>
    </recommendedName>
</protein>
<dbReference type="SUPFAM" id="SSF53335">
    <property type="entry name" value="S-adenosyl-L-methionine-dependent methyltransferases"/>
    <property type="match status" value="1"/>
</dbReference>
<feature type="domain" description="Release factor glutamine methyltransferase N-terminal" evidence="7">
    <location>
        <begin position="25"/>
        <end position="76"/>
    </location>
</feature>
<dbReference type="PANTHER" id="PTHR18895">
    <property type="entry name" value="HEMK METHYLTRANSFERASE"/>
    <property type="match status" value="1"/>
</dbReference>
<proteinExistence type="predicted"/>
<organism evidence="8 9">
    <name type="scientific">Aureicoccus marinus</name>
    <dbReference type="NCBI Taxonomy" id="754435"/>
    <lineage>
        <taxon>Bacteria</taxon>
        <taxon>Pseudomonadati</taxon>
        <taxon>Bacteroidota</taxon>
        <taxon>Flavobacteriia</taxon>
        <taxon>Flavobacteriales</taxon>
        <taxon>Flavobacteriaceae</taxon>
        <taxon>Aureicoccus</taxon>
    </lineage>
</organism>
<evidence type="ECO:0000256" key="1">
    <source>
        <dbReference type="ARBA" id="ARBA00012771"/>
    </source>
</evidence>
<dbReference type="RefSeq" id="WP_105000500.1">
    <property type="nucleotide sequence ID" value="NZ_MQVX01000001.1"/>
</dbReference>
<dbReference type="NCBIfam" id="TIGR00536">
    <property type="entry name" value="hemK_fam"/>
    <property type="match status" value="1"/>
</dbReference>
<keyword evidence="2 8" id="KW-0489">Methyltransferase</keyword>
<comment type="catalytic activity">
    <reaction evidence="5">
        <text>L-glutaminyl-[peptide chain release factor] + S-adenosyl-L-methionine = N(5)-methyl-L-glutaminyl-[peptide chain release factor] + S-adenosyl-L-homocysteine + H(+)</text>
        <dbReference type="Rhea" id="RHEA:42896"/>
        <dbReference type="Rhea" id="RHEA-COMP:10271"/>
        <dbReference type="Rhea" id="RHEA-COMP:10272"/>
        <dbReference type="ChEBI" id="CHEBI:15378"/>
        <dbReference type="ChEBI" id="CHEBI:30011"/>
        <dbReference type="ChEBI" id="CHEBI:57856"/>
        <dbReference type="ChEBI" id="CHEBI:59789"/>
        <dbReference type="ChEBI" id="CHEBI:61891"/>
        <dbReference type="EC" id="2.1.1.297"/>
    </reaction>
</comment>
<dbReference type="InterPro" id="IPR050320">
    <property type="entry name" value="N5-glutamine_MTase"/>
</dbReference>
<dbReference type="InterPro" id="IPR029063">
    <property type="entry name" value="SAM-dependent_MTases_sf"/>
</dbReference>
<evidence type="ECO:0000313" key="9">
    <source>
        <dbReference type="Proteomes" id="UP000239366"/>
    </source>
</evidence>
<sequence length="291" mass="32959">MLLKDIEQIFLKELSDVMPLEEIKTAFAWLMEDYCGLARFALVMDPGYTVDKPTETLFFNALNQLKEGEPIQYVLGYASFLGDVYDLNRATLIPRPETEELVEWAALFLNELGAAESMQHPPLHILDVGTGSGCIATQLAKKFPESVVKAIDYSPEALQMARVNADKLEVHVDFLQEDVLGEHWKHQTKYHLIVSNPPYVLESEAESMATRVKEYEPYAALFVSDEDPLVFYRAIALFAKQHLYPGGGLYFEINALKEAPLLYLLKEMGFTGIESRADFRGKARFIRAQIP</sequence>
<dbReference type="InterPro" id="IPR004556">
    <property type="entry name" value="HemK-like"/>
</dbReference>
<reference evidence="9" key="1">
    <citation type="submission" date="2016-11" db="EMBL/GenBank/DDBJ databases">
        <title>Trade-off between light-utilization and light-protection in marine flavobacteria.</title>
        <authorList>
            <person name="Kumagai Y."/>
            <person name="Yoshizawa S."/>
            <person name="Kogure K."/>
        </authorList>
    </citation>
    <scope>NUCLEOTIDE SEQUENCE [LARGE SCALE GENOMIC DNA]</scope>
    <source>
        <strain evidence="9">SG-18</strain>
    </source>
</reference>
<dbReference type="GO" id="GO:0003676">
    <property type="term" value="F:nucleic acid binding"/>
    <property type="evidence" value="ECO:0007669"/>
    <property type="project" value="InterPro"/>
</dbReference>
<evidence type="ECO:0000259" key="6">
    <source>
        <dbReference type="Pfam" id="PF05175"/>
    </source>
</evidence>
<dbReference type="Gene3D" id="3.40.50.150">
    <property type="entry name" value="Vaccinia Virus protein VP39"/>
    <property type="match status" value="1"/>
</dbReference>
<gene>
    <name evidence="8" type="ORF">BST99_03110</name>
</gene>
<dbReference type="EC" id="2.1.1.297" evidence="1"/>
<feature type="domain" description="Methyltransferase small" evidence="6">
    <location>
        <begin position="123"/>
        <end position="207"/>
    </location>
</feature>
<accession>A0A2S7T4K7</accession>
<dbReference type="CDD" id="cd02440">
    <property type="entry name" value="AdoMet_MTases"/>
    <property type="match status" value="1"/>
</dbReference>
<comment type="caution">
    <text evidence="8">The sequence shown here is derived from an EMBL/GenBank/DDBJ whole genome shotgun (WGS) entry which is preliminary data.</text>
</comment>
<dbReference type="InterPro" id="IPR002052">
    <property type="entry name" value="DNA_methylase_N6_adenine_CS"/>
</dbReference>
<evidence type="ECO:0000256" key="2">
    <source>
        <dbReference type="ARBA" id="ARBA00022603"/>
    </source>
</evidence>
<evidence type="ECO:0000256" key="4">
    <source>
        <dbReference type="ARBA" id="ARBA00022691"/>
    </source>
</evidence>
<evidence type="ECO:0000256" key="5">
    <source>
        <dbReference type="ARBA" id="ARBA00048391"/>
    </source>
</evidence>
<dbReference type="NCBIfam" id="TIGR03534">
    <property type="entry name" value="RF_mod_PrmC"/>
    <property type="match status" value="1"/>
</dbReference>
<dbReference type="InterPro" id="IPR019874">
    <property type="entry name" value="RF_methyltr_PrmC"/>
</dbReference>
<dbReference type="AlphaFoldDB" id="A0A2S7T4K7"/>
<keyword evidence="9" id="KW-1185">Reference proteome</keyword>
<dbReference type="GO" id="GO:0102559">
    <property type="term" value="F:peptide chain release factor N(5)-glutamine methyltransferase activity"/>
    <property type="evidence" value="ECO:0007669"/>
    <property type="project" value="UniProtKB-EC"/>
</dbReference>
<dbReference type="Pfam" id="PF17827">
    <property type="entry name" value="PrmC_N"/>
    <property type="match status" value="1"/>
</dbReference>